<dbReference type="Gene3D" id="3.40.190.150">
    <property type="entry name" value="Bordetella uptake gene, domain 1"/>
    <property type="match status" value="1"/>
</dbReference>
<dbReference type="CDD" id="cd07012">
    <property type="entry name" value="PBP2_Bug_TTT"/>
    <property type="match status" value="1"/>
</dbReference>
<dbReference type="EMBL" id="JMKI01000005">
    <property type="protein sequence ID" value="KEJ93311.1"/>
    <property type="molecule type" value="Genomic_DNA"/>
</dbReference>
<reference evidence="3 4" key="1">
    <citation type="submission" date="2014-04" db="EMBL/GenBank/DDBJ databases">
        <title>Draft Genome Sequence of Synergistes jonesii.</title>
        <authorList>
            <person name="Coil D.A."/>
            <person name="Eisen J.A."/>
            <person name="Holland-Moritz H.E."/>
        </authorList>
    </citation>
    <scope>NUCLEOTIDE SEQUENCE [LARGE SCALE GENOMIC DNA]</scope>
    <source>
        <strain evidence="3 4">78-1</strain>
    </source>
</reference>
<accession>A0A073IV07</accession>
<feature type="chain" id="PRO_5001690041" description="Tripartite tricarboxylate transporter substrate binding protein" evidence="2">
    <location>
        <begin position="27"/>
        <end position="321"/>
    </location>
</feature>
<dbReference type="GeneID" id="90982693"/>
<dbReference type="OrthoDB" id="5632at2"/>
<evidence type="ECO:0000313" key="3">
    <source>
        <dbReference type="EMBL" id="KEJ93311.1"/>
    </source>
</evidence>
<comment type="caution">
    <text evidence="3">The sequence shown here is derived from an EMBL/GenBank/DDBJ whole genome shotgun (WGS) entry which is preliminary data.</text>
</comment>
<dbReference type="AlphaFoldDB" id="A0A073IV07"/>
<gene>
    <name evidence="3" type="ORF">EH55_10635</name>
</gene>
<dbReference type="PIRSF" id="PIRSF017082">
    <property type="entry name" value="YflP"/>
    <property type="match status" value="1"/>
</dbReference>
<protein>
    <recommendedName>
        <fullName evidence="5">Tripartite tricarboxylate transporter substrate binding protein</fullName>
    </recommendedName>
</protein>
<keyword evidence="4" id="KW-1185">Reference proteome</keyword>
<evidence type="ECO:0008006" key="5">
    <source>
        <dbReference type="Google" id="ProtNLM"/>
    </source>
</evidence>
<evidence type="ECO:0000256" key="2">
    <source>
        <dbReference type="SAM" id="SignalP"/>
    </source>
</evidence>
<name>A0A073IV07_9BACT</name>
<dbReference type="PANTHER" id="PTHR42928:SF5">
    <property type="entry name" value="BLR1237 PROTEIN"/>
    <property type="match status" value="1"/>
</dbReference>
<dbReference type="PANTHER" id="PTHR42928">
    <property type="entry name" value="TRICARBOXYLATE-BINDING PROTEIN"/>
    <property type="match status" value="1"/>
</dbReference>
<dbReference type="SUPFAM" id="SSF53850">
    <property type="entry name" value="Periplasmic binding protein-like II"/>
    <property type="match status" value="1"/>
</dbReference>
<feature type="signal peptide" evidence="2">
    <location>
        <begin position="1"/>
        <end position="26"/>
    </location>
</feature>
<dbReference type="InterPro" id="IPR005064">
    <property type="entry name" value="BUG"/>
</dbReference>
<dbReference type="Gene3D" id="3.40.190.10">
    <property type="entry name" value="Periplasmic binding protein-like II"/>
    <property type="match status" value="1"/>
</dbReference>
<keyword evidence="2" id="KW-0732">Signal</keyword>
<sequence length="321" mass="33849">MKRFLGSLVIAAAVIGIAFSALPTSAADFPSKPVLAVVPFSPGGGNDIVIRLVAKYITPALGQALVVENKPGAGGQIGWTALAKARPDGYTIGATSQPSMVLVKALRGNVPFELGDFKYICNFQIDPLIWAVNKGSKFKSAADVVDFAKKNPGKLNVAGDGPQSNVQLQHLINEKALGMKSNFVPYSGSGPALTALMGDQVDIALTTMSAAASHVESGRIVPLVMFYDEKIEGADVRSSKEVFGKAIPSAGTAMRGVAAPKNVDPKVAAALEKAFEEVTKNPEFKKQAKSLGLIIKFIGSKESQRLVEESNAVVEEYKSLF</sequence>
<evidence type="ECO:0000256" key="1">
    <source>
        <dbReference type="ARBA" id="ARBA00006987"/>
    </source>
</evidence>
<organism evidence="3 4">
    <name type="scientific">Synergistes jonesii</name>
    <dbReference type="NCBI Taxonomy" id="2754"/>
    <lineage>
        <taxon>Bacteria</taxon>
        <taxon>Thermotogati</taxon>
        <taxon>Synergistota</taxon>
        <taxon>Synergistia</taxon>
        <taxon>Synergistales</taxon>
        <taxon>Synergistaceae</taxon>
        <taxon>Synergistes</taxon>
    </lineage>
</organism>
<dbReference type="InterPro" id="IPR042100">
    <property type="entry name" value="Bug_dom1"/>
</dbReference>
<proteinExistence type="inferred from homology"/>
<dbReference type="Proteomes" id="UP000027665">
    <property type="component" value="Unassembled WGS sequence"/>
</dbReference>
<dbReference type="Pfam" id="PF03401">
    <property type="entry name" value="TctC"/>
    <property type="match status" value="1"/>
</dbReference>
<comment type="similarity">
    <text evidence="1">Belongs to the UPF0065 (bug) family.</text>
</comment>
<evidence type="ECO:0000313" key="4">
    <source>
        <dbReference type="Proteomes" id="UP000027665"/>
    </source>
</evidence>
<dbReference type="RefSeq" id="WP_051682552.1">
    <property type="nucleotide sequence ID" value="NZ_JMKI01000005.1"/>
</dbReference>
<dbReference type="eggNOG" id="COG3181">
    <property type="taxonomic scope" value="Bacteria"/>
</dbReference>
<dbReference type="STRING" id="2754.EH55_10635"/>